<gene>
    <name evidence="1" type="ORF">AVEN_110641_1</name>
</gene>
<dbReference type="Proteomes" id="UP000499080">
    <property type="component" value="Unassembled WGS sequence"/>
</dbReference>
<evidence type="ECO:0000313" key="1">
    <source>
        <dbReference type="EMBL" id="GBL83318.1"/>
    </source>
</evidence>
<name>A0A4Y2AUC1_ARAVE</name>
<organism evidence="1 2">
    <name type="scientific">Araneus ventricosus</name>
    <name type="common">Orbweaver spider</name>
    <name type="synonym">Epeira ventricosa</name>
    <dbReference type="NCBI Taxonomy" id="182803"/>
    <lineage>
        <taxon>Eukaryota</taxon>
        <taxon>Metazoa</taxon>
        <taxon>Ecdysozoa</taxon>
        <taxon>Arthropoda</taxon>
        <taxon>Chelicerata</taxon>
        <taxon>Arachnida</taxon>
        <taxon>Araneae</taxon>
        <taxon>Araneomorphae</taxon>
        <taxon>Entelegynae</taxon>
        <taxon>Araneoidea</taxon>
        <taxon>Araneidae</taxon>
        <taxon>Araneus</taxon>
    </lineage>
</organism>
<accession>A0A4Y2AUC1</accession>
<dbReference type="AlphaFoldDB" id="A0A4Y2AUC1"/>
<reference evidence="1 2" key="1">
    <citation type="journal article" date="2019" name="Sci. Rep.">
        <title>Orb-weaving spider Araneus ventricosus genome elucidates the spidroin gene catalogue.</title>
        <authorList>
            <person name="Kono N."/>
            <person name="Nakamura H."/>
            <person name="Ohtoshi R."/>
            <person name="Moran D.A.P."/>
            <person name="Shinohara A."/>
            <person name="Yoshida Y."/>
            <person name="Fujiwara M."/>
            <person name="Mori M."/>
            <person name="Tomita M."/>
            <person name="Arakawa K."/>
        </authorList>
    </citation>
    <scope>NUCLEOTIDE SEQUENCE [LARGE SCALE GENOMIC DNA]</scope>
</reference>
<proteinExistence type="predicted"/>
<evidence type="ECO:0000313" key="2">
    <source>
        <dbReference type="Proteomes" id="UP000499080"/>
    </source>
</evidence>
<sequence>MRLFFFPSSYFASKSDVNALMFCLHAAPKTDTWDIYIPLPPPGLYPSDRWPRWPGDLMSWLQRRRVTVPNPVPVRIRPVYGAGAHCVWRHESNFLSLG</sequence>
<dbReference type="EMBL" id="BGPR01000032">
    <property type="protein sequence ID" value="GBL83318.1"/>
    <property type="molecule type" value="Genomic_DNA"/>
</dbReference>
<comment type="caution">
    <text evidence="1">The sequence shown here is derived from an EMBL/GenBank/DDBJ whole genome shotgun (WGS) entry which is preliminary data.</text>
</comment>
<protein>
    <submittedName>
        <fullName evidence="1">Uncharacterized protein</fullName>
    </submittedName>
</protein>
<keyword evidence="2" id="KW-1185">Reference proteome</keyword>